<proteinExistence type="predicted"/>
<dbReference type="EMBL" id="JAAIWJ010000038">
    <property type="protein sequence ID" value="NEZ07479.1"/>
    <property type="molecule type" value="Genomic_DNA"/>
</dbReference>
<evidence type="ECO:0000313" key="1">
    <source>
        <dbReference type="EMBL" id="NEZ07479.1"/>
    </source>
</evidence>
<reference evidence="1" key="1">
    <citation type="journal article" date="2006" name="Food Microbiol.">
        <title>Occurrence of non-O157 shiga toxin-producing Escherichia coli in ready-to-eat food from supermarkets in Argentina.</title>
        <authorList>
            <person name="Balague C."/>
            <person name="Khan A.A."/>
            <person name="Fernandez L."/>
            <person name="Redolfi A.L."/>
            <person name="Aquili V."/>
            <person name="Voltattorni P."/>
            <person name="Hofer C."/>
            <person name="Ebner G."/>
            <person name="Duenas S."/>
            <person name="Cerniglia C.E."/>
        </authorList>
    </citation>
    <scope>NUCLEOTIDE SEQUENCE</scope>
    <source>
        <strain evidence="1">EC21</strain>
    </source>
</reference>
<name>A0A6G4CED3_ECOLX</name>
<organism evidence="1">
    <name type="scientific">Escherichia coli</name>
    <dbReference type="NCBI Taxonomy" id="562"/>
    <lineage>
        <taxon>Bacteria</taxon>
        <taxon>Pseudomonadati</taxon>
        <taxon>Pseudomonadota</taxon>
        <taxon>Gammaproteobacteria</taxon>
        <taxon>Enterobacterales</taxon>
        <taxon>Enterobacteriaceae</taxon>
        <taxon>Escherichia</taxon>
    </lineage>
</organism>
<comment type="caution">
    <text evidence="1">The sequence shown here is derived from an EMBL/GenBank/DDBJ whole genome shotgun (WGS) entry which is preliminary data.</text>
</comment>
<protein>
    <submittedName>
        <fullName evidence="1">Type III effector</fullName>
    </submittedName>
</protein>
<reference evidence="1" key="2">
    <citation type="submission" date="2020-02" db="EMBL/GenBank/DDBJ databases">
        <authorList>
            <person name="Alotaibi K."/>
            <person name="Khan A."/>
        </authorList>
    </citation>
    <scope>NUCLEOTIDE SEQUENCE</scope>
    <source>
        <strain evidence="1">EC21</strain>
    </source>
</reference>
<dbReference type="AlphaFoldDB" id="A0A6G4CED3"/>
<gene>
    <name evidence="1" type="ORF">G4V01_11495</name>
</gene>
<sequence length="225" mass="26582">MIENDRIKFVESIINKMIPPPDGTILTENPKEYVQKQIKESHKESATNVTFDYKELAPIFEGVQKKQIEALSNQLEHIKSFKTDYDSRLNKFARDFQYLSSAFSINRQDLLKNYQEIRASITDYDDLLREIKELTISRDKSVDDKRTLFDKKRDNWNSQEVQDEVKALNEDIADSDNKIRSKLTIVQNHRRENQYKANKNISNAMLNILDWFERYPDIVKNITQA</sequence>
<feature type="non-terminal residue" evidence="1">
    <location>
        <position position="1"/>
    </location>
</feature>
<accession>A0A6G4CED3</accession>